<name>A0A176X1A1_AGRTU</name>
<dbReference type="Pfam" id="PF06169">
    <property type="entry name" value="DUF982"/>
    <property type="match status" value="1"/>
</dbReference>
<evidence type="ECO:0000313" key="3">
    <source>
        <dbReference type="Proteomes" id="UP000077098"/>
    </source>
</evidence>
<protein>
    <recommendedName>
        <fullName evidence="4">DUF982 domain-containing protein</fullName>
    </recommendedName>
</protein>
<reference evidence="2 3" key="1">
    <citation type="submission" date="2016-05" db="EMBL/GenBank/DDBJ databases">
        <authorList>
            <person name="Lavstsen T."/>
            <person name="Jespersen J.S."/>
        </authorList>
    </citation>
    <scope>NUCLEOTIDE SEQUENCE [LARGE SCALE GENOMIC DNA]</scope>
    <source>
        <strain evidence="2 3">KCJ1736</strain>
    </source>
</reference>
<evidence type="ECO:0008006" key="4">
    <source>
        <dbReference type="Google" id="ProtNLM"/>
    </source>
</evidence>
<proteinExistence type="predicted"/>
<comment type="caution">
    <text evidence="2">The sequence shown here is derived from an EMBL/GenBank/DDBJ whole genome shotgun (WGS) entry which is preliminary data.</text>
</comment>
<dbReference type="EMBL" id="LXPS01000036">
    <property type="protein sequence ID" value="OAE40437.1"/>
    <property type="molecule type" value="Genomic_DNA"/>
</dbReference>
<gene>
    <name evidence="2" type="ORF">A7J57_09110</name>
</gene>
<sequence length="110" mass="11809">MATVPQLGAYPIGLLVGTRRFTLSGVDDAVQLLEQHWPNKTGIHYGRALRSCRLALLRNGPAAVAREDLIAACLEAGIPHQFQSGSDKEQLPLFAGPEDDEHPSPGAGRQ</sequence>
<dbReference type="RefSeq" id="WP_063950189.1">
    <property type="nucleotide sequence ID" value="NZ_LXPS01000036.1"/>
</dbReference>
<dbReference type="Gene3D" id="6.10.250.730">
    <property type="match status" value="1"/>
</dbReference>
<evidence type="ECO:0000313" key="2">
    <source>
        <dbReference type="EMBL" id="OAE40437.1"/>
    </source>
</evidence>
<organism evidence="2 3">
    <name type="scientific">Agrobacterium tumefaciens</name>
    <dbReference type="NCBI Taxonomy" id="358"/>
    <lineage>
        <taxon>Bacteria</taxon>
        <taxon>Pseudomonadati</taxon>
        <taxon>Pseudomonadota</taxon>
        <taxon>Alphaproteobacteria</taxon>
        <taxon>Hyphomicrobiales</taxon>
        <taxon>Rhizobiaceae</taxon>
        <taxon>Rhizobium/Agrobacterium group</taxon>
        <taxon>Agrobacterium</taxon>
        <taxon>Agrobacterium tumefaciens complex</taxon>
    </lineage>
</organism>
<dbReference type="AlphaFoldDB" id="A0A176X1A1"/>
<feature type="region of interest" description="Disordered" evidence="1">
    <location>
        <begin position="82"/>
        <end position="110"/>
    </location>
</feature>
<dbReference type="InterPro" id="IPR010385">
    <property type="entry name" value="DUF982"/>
</dbReference>
<accession>A0A176X1A1</accession>
<dbReference type="Proteomes" id="UP000077098">
    <property type="component" value="Unassembled WGS sequence"/>
</dbReference>
<evidence type="ECO:0000256" key="1">
    <source>
        <dbReference type="SAM" id="MobiDB-lite"/>
    </source>
</evidence>